<proteinExistence type="predicted"/>
<protein>
    <submittedName>
        <fullName evidence="2">Uncharacterized protein</fullName>
    </submittedName>
</protein>
<sequence length="71" mass="8148">MPFRLKNAGVTYQRKRIHEETCAEPLRHIRDVEAHSMKLNPRNTPSVCEPASSWRDKGEPEKNPSHCGDAH</sequence>
<feature type="region of interest" description="Disordered" evidence="1">
    <location>
        <begin position="38"/>
        <end position="71"/>
    </location>
</feature>
<dbReference type="Proteomes" id="UP000325315">
    <property type="component" value="Unassembled WGS sequence"/>
</dbReference>
<gene>
    <name evidence="2" type="ORF">EPI10_030947</name>
</gene>
<reference evidence="3" key="1">
    <citation type="journal article" date="2019" name="Plant Biotechnol. J.">
        <title>Genome sequencing of the Australian wild diploid species Gossypium australe highlights disease resistance and delayed gland morphogenesis.</title>
        <authorList>
            <person name="Cai Y."/>
            <person name="Cai X."/>
            <person name="Wang Q."/>
            <person name="Wang P."/>
            <person name="Zhang Y."/>
            <person name="Cai C."/>
            <person name="Xu Y."/>
            <person name="Wang K."/>
            <person name="Zhou Z."/>
            <person name="Wang C."/>
            <person name="Geng S."/>
            <person name="Li B."/>
            <person name="Dong Q."/>
            <person name="Hou Y."/>
            <person name="Wang H."/>
            <person name="Ai P."/>
            <person name="Liu Z."/>
            <person name="Yi F."/>
            <person name="Sun M."/>
            <person name="An G."/>
            <person name="Cheng J."/>
            <person name="Zhang Y."/>
            <person name="Shi Q."/>
            <person name="Xie Y."/>
            <person name="Shi X."/>
            <person name="Chang Y."/>
            <person name="Huang F."/>
            <person name="Chen Y."/>
            <person name="Hong S."/>
            <person name="Mi L."/>
            <person name="Sun Q."/>
            <person name="Zhang L."/>
            <person name="Zhou B."/>
            <person name="Peng R."/>
            <person name="Zhang X."/>
            <person name="Liu F."/>
        </authorList>
    </citation>
    <scope>NUCLEOTIDE SEQUENCE [LARGE SCALE GENOMIC DNA]</scope>
    <source>
        <strain evidence="3">cv. PA1801</strain>
    </source>
</reference>
<keyword evidence="3" id="KW-1185">Reference proteome</keyword>
<evidence type="ECO:0000313" key="2">
    <source>
        <dbReference type="EMBL" id="KAA3487094.1"/>
    </source>
</evidence>
<organism evidence="2 3">
    <name type="scientific">Gossypium australe</name>
    <dbReference type="NCBI Taxonomy" id="47621"/>
    <lineage>
        <taxon>Eukaryota</taxon>
        <taxon>Viridiplantae</taxon>
        <taxon>Streptophyta</taxon>
        <taxon>Embryophyta</taxon>
        <taxon>Tracheophyta</taxon>
        <taxon>Spermatophyta</taxon>
        <taxon>Magnoliopsida</taxon>
        <taxon>eudicotyledons</taxon>
        <taxon>Gunneridae</taxon>
        <taxon>Pentapetalae</taxon>
        <taxon>rosids</taxon>
        <taxon>malvids</taxon>
        <taxon>Malvales</taxon>
        <taxon>Malvaceae</taxon>
        <taxon>Malvoideae</taxon>
        <taxon>Gossypium</taxon>
    </lineage>
</organism>
<accession>A0A5B6X1A5</accession>
<evidence type="ECO:0000313" key="3">
    <source>
        <dbReference type="Proteomes" id="UP000325315"/>
    </source>
</evidence>
<name>A0A5B6X1A5_9ROSI</name>
<feature type="compositionally biased region" description="Basic and acidic residues" evidence="1">
    <location>
        <begin position="54"/>
        <end position="71"/>
    </location>
</feature>
<dbReference type="AlphaFoldDB" id="A0A5B6X1A5"/>
<dbReference type="EMBL" id="SMMG02000001">
    <property type="protein sequence ID" value="KAA3487094.1"/>
    <property type="molecule type" value="Genomic_DNA"/>
</dbReference>
<evidence type="ECO:0000256" key="1">
    <source>
        <dbReference type="SAM" id="MobiDB-lite"/>
    </source>
</evidence>
<comment type="caution">
    <text evidence="2">The sequence shown here is derived from an EMBL/GenBank/DDBJ whole genome shotgun (WGS) entry which is preliminary data.</text>
</comment>